<accession>A0AA95GVL2</accession>
<dbReference type="AlphaFoldDB" id="A0AA95GVL2"/>
<name>A0AA95GVL2_9GAMM</name>
<evidence type="ECO:0000313" key="1">
    <source>
        <dbReference type="EMBL" id="WGM03674.1"/>
    </source>
</evidence>
<gene>
    <name evidence="1" type="ORF">QE210_19495</name>
</gene>
<reference evidence="1" key="1">
    <citation type="submission" date="2023-04" db="EMBL/GenBank/DDBJ databases">
        <title>Genome dynamics across the evolutionary transition to endosymbiosis.</title>
        <authorList>
            <person name="Siozios S."/>
            <person name="Nadal-Jimenez P."/>
            <person name="Azagi T."/>
            <person name="Sprong H."/>
            <person name="Frost C.L."/>
            <person name="Parratt S.R."/>
            <person name="Taylor G."/>
            <person name="Brettell L."/>
            <person name="Lew K.C."/>
            <person name="Croft L."/>
            <person name="King K.C."/>
            <person name="Brockhurst M.A."/>
            <person name="Hypsa V."/>
            <person name="Novakova E."/>
            <person name="Darby A.C."/>
            <person name="Hurst G.D.D."/>
        </authorList>
    </citation>
    <scope>NUCLEOTIDE SEQUENCE</scope>
    <source>
        <strain evidence="1">APv</strain>
        <plasmid evidence="1">paPv4</plasmid>
    </source>
</reference>
<dbReference type="EMBL" id="CP123508">
    <property type="protein sequence ID" value="WGM03674.1"/>
    <property type="molecule type" value="Genomic_DNA"/>
</dbReference>
<organism evidence="1 2">
    <name type="scientific">Arsenophonus nasoniae</name>
    <name type="common">son-killer infecting Nasonia vitripennis</name>
    <dbReference type="NCBI Taxonomy" id="638"/>
    <lineage>
        <taxon>Bacteria</taxon>
        <taxon>Pseudomonadati</taxon>
        <taxon>Pseudomonadota</taxon>
        <taxon>Gammaproteobacteria</taxon>
        <taxon>Enterobacterales</taxon>
        <taxon>Morganellaceae</taxon>
        <taxon>Arsenophonus</taxon>
    </lineage>
</organism>
<geneLocation type="plasmid" evidence="1 2">
    <name>paPv4</name>
</geneLocation>
<proteinExistence type="predicted"/>
<evidence type="ECO:0000313" key="2">
    <source>
        <dbReference type="Proteomes" id="UP001177595"/>
    </source>
</evidence>
<keyword evidence="1" id="KW-0614">Plasmid</keyword>
<dbReference type="Proteomes" id="UP001177595">
    <property type="component" value="Plasmid paPv4"/>
</dbReference>
<sequence length="70" mass="7807">MSSVSYLVGQQEVTPCHRSLTARCHEAIDHLGSSGFRGIPEPCVARICRESHLKACRPLKMGEWQAGIWQ</sequence>
<protein>
    <submittedName>
        <fullName evidence="1">Uncharacterized protein</fullName>
    </submittedName>
</protein>